<dbReference type="PANTHER" id="PTHR30388">
    <property type="entry name" value="ALDEHYDE OXIDOREDUCTASE MOLYBDENUM COFACTOR ASSEMBLY PROTEIN"/>
    <property type="match status" value="1"/>
</dbReference>
<proteinExistence type="predicted"/>
<dbReference type="InterPro" id="IPR014308">
    <property type="entry name" value="Xanthine_DH_XdhC"/>
</dbReference>
<dbReference type="Proteomes" id="UP000462363">
    <property type="component" value="Unassembled WGS sequence"/>
</dbReference>
<evidence type="ECO:0000313" key="4">
    <source>
        <dbReference type="Proteomes" id="UP000462363"/>
    </source>
</evidence>
<evidence type="ECO:0000259" key="1">
    <source>
        <dbReference type="Pfam" id="PF02625"/>
    </source>
</evidence>
<reference evidence="3 4" key="1">
    <citation type="submission" date="2019-08" db="EMBL/GenBank/DDBJ databases">
        <title>In-depth cultivation of the pig gut microbiome towards novel bacterial diversity and tailored functional studies.</title>
        <authorList>
            <person name="Wylensek D."/>
            <person name="Hitch T.C.A."/>
            <person name="Clavel T."/>
        </authorList>
    </citation>
    <scope>NUCLEOTIDE SEQUENCE [LARGE SCALE GENOMIC DNA]</scope>
    <source>
        <strain evidence="3 4">BL-389-WT-3D</strain>
    </source>
</reference>
<sequence length="344" mass="38476">MESLRKLFSLLKDMLQSGQDAVLVSVVASLGSAPRGAGAHMLVAREGRIRGTVGGGAVEHECIQRALEVLDSKNSHLEEFRLHPNPAADLGMVCGGDISVFFRYIPSGDEQMIDLSIKAIRMFDQERKCWLAIDLTKEGNGQMYLYEEGELPKEAQTATRAKARSEPQDSSAKYYLEKLVQGSKVYIFGGGHVAQEAVPTLARVNFDCIVLEDREDFTKPELFPGVRRTRLVDMEHLEEVCRDITSDDYICVMTRGHQHDFLVEKQILRTPVSYIGVIGSRKKKEVVFAKLRQEGYTDQDLARIKTPMGLDIQAETPAEIAVSIAAEMIMERARRNRVAADQMK</sequence>
<evidence type="ECO:0000313" key="3">
    <source>
        <dbReference type="EMBL" id="MSS41954.1"/>
    </source>
</evidence>
<dbReference type="Gene3D" id="3.40.50.720">
    <property type="entry name" value="NAD(P)-binding Rossmann-like Domain"/>
    <property type="match status" value="1"/>
</dbReference>
<feature type="domain" description="XdhC- CoxI" evidence="1">
    <location>
        <begin position="15"/>
        <end position="80"/>
    </location>
</feature>
<dbReference type="Pfam" id="PF13478">
    <property type="entry name" value="XdhC_C"/>
    <property type="match status" value="1"/>
</dbReference>
<dbReference type="PANTHER" id="PTHR30388:SF6">
    <property type="entry name" value="XANTHINE DEHYDROGENASE SUBUNIT A-RELATED"/>
    <property type="match status" value="1"/>
</dbReference>
<dbReference type="AlphaFoldDB" id="A0A844FDR0"/>
<dbReference type="InterPro" id="IPR027051">
    <property type="entry name" value="XdhC_Rossmann_dom"/>
</dbReference>
<comment type="caution">
    <text evidence="3">The sequence shown here is derived from an EMBL/GenBank/DDBJ whole genome shotgun (WGS) entry which is preliminary data.</text>
</comment>
<feature type="domain" description="XdhC Rossmann" evidence="2">
    <location>
        <begin position="185"/>
        <end position="328"/>
    </location>
</feature>
<name>A0A844FDR0_CLOSV</name>
<organism evidence="3 4">
    <name type="scientific">Clostridium scindens (strain JCM 10418 / VPI 12708)</name>
    <dbReference type="NCBI Taxonomy" id="29347"/>
    <lineage>
        <taxon>Bacteria</taxon>
        <taxon>Bacillati</taxon>
        <taxon>Bacillota</taxon>
        <taxon>Clostridia</taxon>
        <taxon>Lachnospirales</taxon>
        <taxon>Lachnospiraceae</taxon>
    </lineage>
</organism>
<dbReference type="RefSeq" id="WP_154322025.1">
    <property type="nucleotide sequence ID" value="NZ_CAMBVY010000071.1"/>
</dbReference>
<dbReference type="InterPro" id="IPR052698">
    <property type="entry name" value="MoCofactor_Util/Proc"/>
</dbReference>
<dbReference type="NCBIfam" id="TIGR02964">
    <property type="entry name" value="xanthine_xdhC"/>
    <property type="match status" value="1"/>
</dbReference>
<dbReference type="EMBL" id="VUMB01000064">
    <property type="protein sequence ID" value="MSS41954.1"/>
    <property type="molecule type" value="Genomic_DNA"/>
</dbReference>
<accession>A0A844FDR0</accession>
<protein>
    <submittedName>
        <fullName evidence="3">Xanthine dehydrogenase accessory protein XdhC</fullName>
    </submittedName>
</protein>
<dbReference type="InterPro" id="IPR003777">
    <property type="entry name" value="XdhC_CoxI"/>
</dbReference>
<gene>
    <name evidence="3" type="primary">xdhC</name>
    <name evidence="3" type="ORF">FYJ37_17010</name>
</gene>
<evidence type="ECO:0000259" key="2">
    <source>
        <dbReference type="Pfam" id="PF13478"/>
    </source>
</evidence>
<dbReference type="Pfam" id="PF02625">
    <property type="entry name" value="XdhC_CoxI"/>
    <property type="match status" value="1"/>
</dbReference>